<protein>
    <submittedName>
        <fullName evidence="6">Uncharacterized protein</fullName>
    </submittedName>
</protein>
<evidence type="ECO:0000256" key="2">
    <source>
        <dbReference type="ARBA" id="ARBA00022840"/>
    </source>
</evidence>
<reference evidence="6 7" key="1">
    <citation type="submission" date="2024-08" db="EMBL/GenBank/DDBJ databases">
        <title>Gnathostoma spinigerum genome.</title>
        <authorList>
            <person name="Gonzalez-Bertolin B."/>
            <person name="Monzon S."/>
            <person name="Zaballos A."/>
            <person name="Jimenez P."/>
            <person name="Dekumyoy P."/>
            <person name="Varona S."/>
            <person name="Cuesta I."/>
            <person name="Sumanam S."/>
            <person name="Adisakwattana P."/>
            <person name="Gasser R.B."/>
            <person name="Hernandez-Gonzalez A."/>
            <person name="Young N.D."/>
            <person name="Perteguer M.J."/>
        </authorList>
    </citation>
    <scope>NUCLEOTIDE SEQUENCE [LARGE SCALE GENOMIC DNA]</scope>
    <source>
        <strain evidence="6">AL3</strain>
        <tissue evidence="6">Liver</tissue>
    </source>
</reference>
<dbReference type="PROSITE" id="PS00674">
    <property type="entry name" value="AAA"/>
    <property type="match status" value="1"/>
</dbReference>
<dbReference type="AlphaFoldDB" id="A0ABD6EKQ6"/>
<comment type="caution">
    <text evidence="6">The sequence shown here is derived from an EMBL/GenBank/DDBJ whole genome shotgun (WGS) entry which is preliminary data.</text>
</comment>
<feature type="domain" description="ATPase AAA-type core" evidence="4">
    <location>
        <begin position="1"/>
        <end position="39"/>
    </location>
</feature>
<evidence type="ECO:0000256" key="3">
    <source>
        <dbReference type="RuleBase" id="RU003651"/>
    </source>
</evidence>
<organism evidence="6 7">
    <name type="scientific">Gnathostoma spinigerum</name>
    <dbReference type="NCBI Taxonomy" id="75299"/>
    <lineage>
        <taxon>Eukaryota</taxon>
        <taxon>Metazoa</taxon>
        <taxon>Ecdysozoa</taxon>
        <taxon>Nematoda</taxon>
        <taxon>Chromadorea</taxon>
        <taxon>Rhabditida</taxon>
        <taxon>Spirurina</taxon>
        <taxon>Gnathostomatomorpha</taxon>
        <taxon>Gnathostomatoidea</taxon>
        <taxon>Gnathostomatidae</taxon>
        <taxon>Gnathostoma</taxon>
    </lineage>
</organism>
<feature type="domain" description="AAA ATPase AAA+ lid" evidence="5">
    <location>
        <begin position="65"/>
        <end position="102"/>
    </location>
</feature>
<dbReference type="InterPro" id="IPR050168">
    <property type="entry name" value="AAA_ATPase_domain"/>
</dbReference>
<dbReference type="Pfam" id="PF00004">
    <property type="entry name" value="AAA"/>
    <property type="match status" value="1"/>
</dbReference>
<keyword evidence="2 3" id="KW-0067">ATP-binding</keyword>
<evidence type="ECO:0000313" key="6">
    <source>
        <dbReference type="EMBL" id="MFH4977548.1"/>
    </source>
</evidence>
<evidence type="ECO:0000259" key="4">
    <source>
        <dbReference type="Pfam" id="PF00004"/>
    </source>
</evidence>
<dbReference type="PANTHER" id="PTHR23077:SF171">
    <property type="entry name" value="NUCLEAR VALOSIN-CONTAINING PROTEIN-LIKE"/>
    <property type="match status" value="1"/>
</dbReference>
<proteinExistence type="inferred from homology"/>
<dbReference type="EMBL" id="JBGFUD010002391">
    <property type="protein sequence ID" value="MFH4977548.1"/>
    <property type="molecule type" value="Genomic_DNA"/>
</dbReference>
<dbReference type="SUPFAM" id="SSF52540">
    <property type="entry name" value="P-loop containing nucleoside triphosphate hydrolases"/>
    <property type="match status" value="1"/>
</dbReference>
<name>A0ABD6EKQ6_9BILA</name>
<gene>
    <name evidence="6" type="ORF">AB6A40_004257</name>
</gene>
<dbReference type="Pfam" id="PF17862">
    <property type="entry name" value="AAA_lid_3"/>
    <property type="match status" value="1"/>
</dbReference>
<dbReference type="GO" id="GO:0005524">
    <property type="term" value="F:ATP binding"/>
    <property type="evidence" value="ECO:0007669"/>
    <property type="project" value="UniProtKB-KW"/>
</dbReference>
<dbReference type="Gene3D" id="1.10.8.60">
    <property type="match status" value="1"/>
</dbReference>
<dbReference type="InterPro" id="IPR027417">
    <property type="entry name" value="P-loop_NTPase"/>
</dbReference>
<dbReference type="Gene3D" id="3.40.50.300">
    <property type="entry name" value="P-loop containing nucleotide triphosphate hydrolases"/>
    <property type="match status" value="1"/>
</dbReference>
<dbReference type="InterPro" id="IPR003959">
    <property type="entry name" value="ATPase_AAA_core"/>
</dbReference>
<dbReference type="InterPro" id="IPR003960">
    <property type="entry name" value="ATPase_AAA_CS"/>
</dbReference>
<accession>A0ABD6EKQ6</accession>
<evidence type="ECO:0000259" key="5">
    <source>
        <dbReference type="Pfam" id="PF17862"/>
    </source>
</evidence>
<evidence type="ECO:0000313" key="7">
    <source>
        <dbReference type="Proteomes" id="UP001608902"/>
    </source>
</evidence>
<sequence>MDGMQDRREVFLIGATNRPDIVDPAILRPGRLDKVLFVDFPSPRDRADILLKATKNRTHPRVSDDVSFDELASSSRLEWFTGADLCALIHEASLIALRARLSNNDPAIDSVGMEHFLKALDKIVPSVSDTDRKKYLRLKEQFLPKQ</sequence>
<dbReference type="PANTHER" id="PTHR23077">
    <property type="entry name" value="AAA-FAMILY ATPASE"/>
    <property type="match status" value="1"/>
</dbReference>
<keyword evidence="7" id="KW-1185">Reference proteome</keyword>
<dbReference type="Proteomes" id="UP001608902">
    <property type="component" value="Unassembled WGS sequence"/>
</dbReference>
<comment type="similarity">
    <text evidence="3">Belongs to the AAA ATPase family.</text>
</comment>
<keyword evidence="1 3" id="KW-0547">Nucleotide-binding</keyword>
<evidence type="ECO:0000256" key="1">
    <source>
        <dbReference type="ARBA" id="ARBA00022741"/>
    </source>
</evidence>
<dbReference type="InterPro" id="IPR041569">
    <property type="entry name" value="AAA_lid_3"/>
</dbReference>